<keyword evidence="3" id="KW-1185">Reference proteome</keyword>
<evidence type="ECO:0000259" key="1">
    <source>
        <dbReference type="Pfam" id="PF04961"/>
    </source>
</evidence>
<keyword evidence="2" id="KW-0378">Hydrolase</keyword>
<feature type="domain" description="Cyclodeaminase/cyclohydrolase" evidence="1">
    <location>
        <begin position="3"/>
        <end position="173"/>
    </location>
</feature>
<dbReference type="AlphaFoldDB" id="I4C646"/>
<dbReference type="OrthoDB" id="1683389at2"/>
<evidence type="ECO:0000313" key="2">
    <source>
        <dbReference type="EMBL" id="AFM25037.1"/>
    </source>
</evidence>
<organism evidence="2 3">
    <name type="scientific">Desulfomonile tiedjei (strain ATCC 49306 / DSM 6799 / DCB-1)</name>
    <dbReference type="NCBI Taxonomy" id="706587"/>
    <lineage>
        <taxon>Bacteria</taxon>
        <taxon>Pseudomonadati</taxon>
        <taxon>Thermodesulfobacteriota</taxon>
        <taxon>Desulfomonilia</taxon>
        <taxon>Desulfomonilales</taxon>
        <taxon>Desulfomonilaceae</taxon>
        <taxon>Desulfomonile</taxon>
    </lineage>
</organism>
<dbReference type="Pfam" id="PF04961">
    <property type="entry name" value="FTCD_C"/>
    <property type="match status" value="1"/>
</dbReference>
<dbReference type="GO" id="GO:0030412">
    <property type="term" value="F:formimidoyltetrahydrofolate cyclodeaminase activity"/>
    <property type="evidence" value="ECO:0007669"/>
    <property type="project" value="UniProtKB-EC"/>
</dbReference>
<gene>
    <name evidence="2" type="ordered locus">Desti_2350</name>
</gene>
<name>I4C646_DESTA</name>
<dbReference type="InterPro" id="IPR036178">
    <property type="entry name" value="Formintransfe-cycloase-like_sf"/>
</dbReference>
<keyword evidence="2" id="KW-0456">Lyase</keyword>
<dbReference type="Gene3D" id="1.20.120.680">
    <property type="entry name" value="Formiminotetrahydrofolate cyclodeaminase monomer, up-and-down helical bundle"/>
    <property type="match status" value="1"/>
</dbReference>
<proteinExistence type="predicted"/>
<dbReference type="HOGENOM" id="CLU_1413160_0_0_7"/>
<dbReference type="eggNOG" id="COG3404">
    <property type="taxonomic scope" value="Bacteria"/>
</dbReference>
<dbReference type="RefSeq" id="WP_014810180.1">
    <property type="nucleotide sequence ID" value="NC_018025.1"/>
</dbReference>
<protein>
    <submittedName>
        <fullName evidence="2">Methenyl tetrahydrofolate cyclohydrolase</fullName>
        <ecNumber evidence="2">4.3.1.4</ecNumber>
    </submittedName>
</protein>
<accession>I4C646</accession>
<dbReference type="STRING" id="706587.Desti_2350"/>
<dbReference type="EC" id="4.3.1.4" evidence="2"/>
<dbReference type="KEGG" id="dti:Desti_2350"/>
<dbReference type="EMBL" id="CP003360">
    <property type="protein sequence ID" value="AFM25037.1"/>
    <property type="molecule type" value="Genomic_DNA"/>
</dbReference>
<sequence>MKDAFLEALSRPRPDPGGGAASAYGALLSVAIVEKIVRIELQRNENSGSESVLTRMLSTVVVLQKDCAQWCEQDVQAYLELARVRKAGITGSELISSMESAVECPLNIMQSGLRILKCIADVGSLCRKHLISDLQVAAEFARAAIYGASHITSANLLLMRERGHVSSYEQRFQTLLDQVETQFNQTMSTLGA</sequence>
<dbReference type="GO" id="GO:0016787">
    <property type="term" value="F:hydrolase activity"/>
    <property type="evidence" value="ECO:0007669"/>
    <property type="project" value="UniProtKB-KW"/>
</dbReference>
<dbReference type="SUPFAM" id="SSF101262">
    <property type="entry name" value="Methenyltetrahydrofolate cyclohydrolase-like"/>
    <property type="match status" value="1"/>
</dbReference>
<evidence type="ECO:0000313" key="3">
    <source>
        <dbReference type="Proteomes" id="UP000006055"/>
    </source>
</evidence>
<reference evidence="2" key="1">
    <citation type="submission" date="2012-06" db="EMBL/GenBank/DDBJ databases">
        <title>Complete sequence of chromosome of Desulfomonile tiedjei DSM 6799.</title>
        <authorList>
            <consortium name="US DOE Joint Genome Institute (JGI-PGF)"/>
            <person name="Lucas S."/>
            <person name="Copeland A."/>
            <person name="Lapidus A."/>
            <person name="Glavina del Rio T."/>
            <person name="Dalin E."/>
            <person name="Tice H."/>
            <person name="Bruce D."/>
            <person name="Goodwin L."/>
            <person name="Pitluck S."/>
            <person name="Peters L."/>
            <person name="Ovchinnikova G."/>
            <person name="Zeytun A."/>
            <person name="Lu M."/>
            <person name="Kyrpides N."/>
            <person name="Mavromatis K."/>
            <person name="Ivanova N."/>
            <person name="Brettin T."/>
            <person name="Detter J.C."/>
            <person name="Han C."/>
            <person name="Larimer F."/>
            <person name="Land M."/>
            <person name="Hauser L."/>
            <person name="Markowitz V."/>
            <person name="Cheng J.-F."/>
            <person name="Hugenholtz P."/>
            <person name="Woyke T."/>
            <person name="Wu D."/>
            <person name="Spring S."/>
            <person name="Schroeder M."/>
            <person name="Brambilla E."/>
            <person name="Klenk H.-P."/>
            <person name="Eisen J.A."/>
        </authorList>
    </citation>
    <scope>NUCLEOTIDE SEQUENCE</scope>
    <source>
        <strain evidence="2">DSM 6799</strain>
    </source>
</reference>
<dbReference type="Proteomes" id="UP000006055">
    <property type="component" value="Chromosome"/>
</dbReference>
<dbReference type="InterPro" id="IPR007044">
    <property type="entry name" value="Cyclodeamin/CycHdrlase"/>
</dbReference>